<accession>A0ACB7RYF9</accession>
<comment type="caution">
    <text evidence="1">The sequence shown here is derived from an EMBL/GenBank/DDBJ whole genome shotgun (WGS) entry which is preliminary data.</text>
</comment>
<protein>
    <submittedName>
        <fullName evidence="1">Uncharacterized protein</fullName>
    </submittedName>
</protein>
<proteinExistence type="predicted"/>
<evidence type="ECO:0000313" key="2">
    <source>
        <dbReference type="Proteomes" id="UP000821845"/>
    </source>
</evidence>
<dbReference type="Proteomes" id="UP000821845">
    <property type="component" value="Chromosome 6"/>
</dbReference>
<organism evidence="1 2">
    <name type="scientific">Hyalomma asiaticum</name>
    <name type="common">Tick</name>
    <dbReference type="NCBI Taxonomy" id="266040"/>
    <lineage>
        <taxon>Eukaryota</taxon>
        <taxon>Metazoa</taxon>
        <taxon>Ecdysozoa</taxon>
        <taxon>Arthropoda</taxon>
        <taxon>Chelicerata</taxon>
        <taxon>Arachnida</taxon>
        <taxon>Acari</taxon>
        <taxon>Parasitiformes</taxon>
        <taxon>Ixodida</taxon>
        <taxon>Ixodoidea</taxon>
        <taxon>Ixodidae</taxon>
        <taxon>Hyalomminae</taxon>
        <taxon>Hyalomma</taxon>
    </lineage>
</organism>
<gene>
    <name evidence="1" type="ORF">HPB50_004914</name>
</gene>
<evidence type="ECO:0000313" key="1">
    <source>
        <dbReference type="EMBL" id="KAH6927503.1"/>
    </source>
</evidence>
<reference evidence="1" key="1">
    <citation type="submission" date="2020-05" db="EMBL/GenBank/DDBJ databases">
        <title>Large-scale comparative analyses of tick genomes elucidate their genetic diversity and vector capacities.</title>
        <authorList>
            <person name="Jia N."/>
            <person name="Wang J."/>
            <person name="Shi W."/>
            <person name="Du L."/>
            <person name="Sun Y."/>
            <person name="Zhan W."/>
            <person name="Jiang J."/>
            <person name="Wang Q."/>
            <person name="Zhang B."/>
            <person name="Ji P."/>
            <person name="Sakyi L.B."/>
            <person name="Cui X."/>
            <person name="Yuan T."/>
            <person name="Jiang B."/>
            <person name="Yang W."/>
            <person name="Lam T.T.-Y."/>
            <person name="Chang Q."/>
            <person name="Ding S."/>
            <person name="Wang X."/>
            <person name="Zhu J."/>
            <person name="Ruan X."/>
            <person name="Zhao L."/>
            <person name="Wei J."/>
            <person name="Que T."/>
            <person name="Du C."/>
            <person name="Cheng J."/>
            <person name="Dai P."/>
            <person name="Han X."/>
            <person name="Huang E."/>
            <person name="Gao Y."/>
            <person name="Liu J."/>
            <person name="Shao H."/>
            <person name="Ye R."/>
            <person name="Li L."/>
            <person name="Wei W."/>
            <person name="Wang X."/>
            <person name="Wang C."/>
            <person name="Yang T."/>
            <person name="Huo Q."/>
            <person name="Li W."/>
            <person name="Guo W."/>
            <person name="Chen H."/>
            <person name="Zhou L."/>
            <person name="Ni X."/>
            <person name="Tian J."/>
            <person name="Zhou Y."/>
            <person name="Sheng Y."/>
            <person name="Liu T."/>
            <person name="Pan Y."/>
            <person name="Xia L."/>
            <person name="Li J."/>
            <person name="Zhao F."/>
            <person name="Cao W."/>
        </authorList>
    </citation>
    <scope>NUCLEOTIDE SEQUENCE</scope>
    <source>
        <strain evidence="1">Hyas-2018</strain>
    </source>
</reference>
<name>A0ACB7RYF9_HYAAI</name>
<keyword evidence="2" id="KW-1185">Reference proteome</keyword>
<dbReference type="EMBL" id="CM023486">
    <property type="protein sequence ID" value="KAH6927503.1"/>
    <property type="molecule type" value="Genomic_DNA"/>
</dbReference>
<sequence length="73" mass="8074">MKAAAGDEATDMQNGDVPDAFEVYRHLDDVMVISDVNDDGVFECTEAVLTDYQTEPKTATYLFLFKGPHGTQK</sequence>